<name>A0A6L6PCE6_9BURK</name>
<keyword evidence="4" id="KW-1185">Reference proteome</keyword>
<evidence type="ECO:0000256" key="1">
    <source>
        <dbReference type="ARBA" id="ARBA00022679"/>
    </source>
</evidence>
<dbReference type="PROSITE" id="PS51186">
    <property type="entry name" value="GNAT"/>
    <property type="match status" value="2"/>
</dbReference>
<dbReference type="OrthoDB" id="9796129at2"/>
<protein>
    <submittedName>
        <fullName evidence="3">GNAT family N-acetyltransferase</fullName>
    </submittedName>
</protein>
<dbReference type="Gene3D" id="3.40.630.30">
    <property type="match status" value="2"/>
</dbReference>
<dbReference type="InterPro" id="IPR016181">
    <property type="entry name" value="Acyl_CoA_acyltransferase"/>
</dbReference>
<evidence type="ECO:0000313" key="3">
    <source>
        <dbReference type="EMBL" id="MTV36756.1"/>
    </source>
</evidence>
<dbReference type="SUPFAM" id="SSF55729">
    <property type="entry name" value="Acyl-CoA N-acyltransferases (Nat)"/>
    <property type="match status" value="2"/>
</dbReference>
<sequence length="561" mass="62513">METRPRPAARKWRRPFLFLGIDMTVRAYTPEDFPAVCRIYLDAKRAELQFEPGQFEFTPLEQDAGILAAFKESEVLVYEDGEIQGFSATFDGQLRALFVQGGARGKGIGHALLNAVIAKTANAITLNVARSNEGAIRFYERNGFTLTVETTRQYSGIEVRYAQMQLARNSLVGVDKAAAARHAGRHEEALELVLESFARADESHVPTMFTWRLLLDEYAPAREAMVRERDAQVAQLLAGELNFGRSGSHWQRSRFRLIIGMNNDLQDQRATYELFLRLLTTKPEAVRDAVGLALPAIVEAGNYALAESYLDDPLPRLDELNTLADDLPLFPMANVAPRLAAELHNFMREVSMLAAVHRGLGRDAQADALPEAALAGLKRNDIRTWAARELADPGMLFREIARVEIRCTTEDDWQELKRIRLAALLDAPTAFGVSHASAVAYTDEAWRDRAAGRGPARYILAFEGNEAIGIVAHVPDEKQELNLIAMWVAPSQRGTSTAGRLVDAVKTYARNHGHARIVLDVAPGNQRASAFYQKQGFVFLPEWDILESHPHIQVQKMAWTA</sequence>
<dbReference type="AlphaFoldDB" id="A0A6L6PCE6"/>
<gene>
    <name evidence="3" type="ORF">GM676_04045</name>
</gene>
<accession>A0A6L6PCE6</accession>
<dbReference type="GO" id="GO:0008080">
    <property type="term" value="F:N-acetyltransferase activity"/>
    <property type="evidence" value="ECO:0007669"/>
    <property type="project" value="InterPro"/>
</dbReference>
<dbReference type="PANTHER" id="PTHR13947:SF37">
    <property type="entry name" value="LD18367P"/>
    <property type="match status" value="1"/>
</dbReference>
<dbReference type="EMBL" id="WNKY01000002">
    <property type="protein sequence ID" value="MTV36756.1"/>
    <property type="molecule type" value="Genomic_DNA"/>
</dbReference>
<dbReference type="Pfam" id="PF00583">
    <property type="entry name" value="Acetyltransf_1"/>
    <property type="match status" value="1"/>
</dbReference>
<proteinExistence type="predicted"/>
<reference evidence="3 4" key="1">
    <citation type="submission" date="2019-11" db="EMBL/GenBank/DDBJ databases">
        <title>Type strains purchased from KCTC, JCM and DSMZ.</title>
        <authorList>
            <person name="Lu H."/>
        </authorList>
    </citation>
    <scope>NUCLEOTIDE SEQUENCE [LARGE SCALE GENOMIC DNA]</scope>
    <source>
        <strain evidence="3 4">KCTC 22382</strain>
    </source>
</reference>
<keyword evidence="1 3" id="KW-0808">Transferase</keyword>
<feature type="domain" description="N-acetyltransferase" evidence="2">
    <location>
        <begin position="403"/>
        <end position="552"/>
    </location>
</feature>
<dbReference type="InterPro" id="IPR050769">
    <property type="entry name" value="NAT_camello-type"/>
</dbReference>
<comment type="caution">
    <text evidence="3">The sequence shown here is derived from an EMBL/GenBank/DDBJ whole genome shotgun (WGS) entry which is preliminary data.</text>
</comment>
<organism evidence="3 4">
    <name type="scientific">Duganella radicis</name>
    <dbReference type="NCBI Taxonomy" id="551988"/>
    <lineage>
        <taxon>Bacteria</taxon>
        <taxon>Pseudomonadati</taxon>
        <taxon>Pseudomonadota</taxon>
        <taxon>Betaproteobacteria</taxon>
        <taxon>Burkholderiales</taxon>
        <taxon>Oxalobacteraceae</taxon>
        <taxon>Telluria group</taxon>
        <taxon>Duganella</taxon>
    </lineage>
</organism>
<dbReference type="Proteomes" id="UP000475582">
    <property type="component" value="Unassembled WGS sequence"/>
</dbReference>
<dbReference type="CDD" id="cd04301">
    <property type="entry name" value="NAT_SF"/>
    <property type="match status" value="2"/>
</dbReference>
<feature type="domain" description="N-acetyltransferase" evidence="2">
    <location>
        <begin position="23"/>
        <end position="166"/>
    </location>
</feature>
<evidence type="ECO:0000259" key="2">
    <source>
        <dbReference type="PROSITE" id="PS51186"/>
    </source>
</evidence>
<dbReference type="InterPro" id="IPR000182">
    <property type="entry name" value="GNAT_dom"/>
</dbReference>
<evidence type="ECO:0000313" key="4">
    <source>
        <dbReference type="Proteomes" id="UP000475582"/>
    </source>
</evidence>
<dbReference type="PANTHER" id="PTHR13947">
    <property type="entry name" value="GNAT FAMILY N-ACETYLTRANSFERASE"/>
    <property type="match status" value="1"/>
</dbReference>
<dbReference type="Pfam" id="PF13508">
    <property type="entry name" value="Acetyltransf_7"/>
    <property type="match status" value="1"/>
</dbReference>